<dbReference type="SUPFAM" id="SSF141371">
    <property type="entry name" value="PilZ domain-like"/>
    <property type="match status" value="1"/>
</dbReference>
<protein>
    <submittedName>
        <fullName evidence="2">PilZ domain-containing protein</fullName>
    </submittedName>
</protein>
<feature type="domain" description="PilZ" evidence="1">
    <location>
        <begin position="9"/>
        <end position="98"/>
    </location>
</feature>
<sequence>MPARTKVSDRRAHDRVPLRRAAMLELAGRRTAVNLLDLSEGGAAVQVEGLAAAPGTPAALMLDTALLPARVVAAEDGCFHLAFQTLSPGAAAVVNRLLAPDAGRALAA</sequence>
<reference evidence="2 3" key="1">
    <citation type="submission" date="2021-07" db="EMBL/GenBank/DDBJ databases">
        <authorList>
            <person name="So Y."/>
        </authorList>
    </citation>
    <scope>NUCLEOTIDE SEQUENCE [LARGE SCALE GENOMIC DNA]</scope>
    <source>
        <strain evidence="2 3">HJA6</strain>
    </source>
</reference>
<comment type="caution">
    <text evidence="2">The sequence shown here is derived from an EMBL/GenBank/DDBJ whole genome shotgun (WGS) entry which is preliminary data.</text>
</comment>
<dbReference type="Pfam" id="PF07238">
    <property type="entry name" value="PilZ"/>
    <property type="match status" value="1"/>
</dbReference>
<organism evidence="2 3">
    <name type="scientific">Roseomonas alba</name>
    <dbReference type="NCBI Taxonomy" id="2846776"/>
    <lineage>
        <taxon>Bacteria</taxon>
        <taxon>Pseudomonadati</taxon>
        <taxon>Pseudomonadota</taxon>
        <taxon>Alphaproteobacteria</taxon>
        <taxon>Acetobacterales</taxon>
        <taxon>Roseomonadaceae</taxon>
        <taxon>Roseomonas</taxon>
    </lineage>
</organism>
<evidence type="ECO:0000313" key="2">
    <source>
        <dbReference type="EMBL" id="MBW6400696.1"/>
    </source>
</evidence>
<gene>
    <name evidence="2" type="ORF">KPL78_22745</name>
</gene>
<dbReference type="Proteomes" id="UP001196565">
    <property type="component" value="Unassembled WGS sequence"/>
</dbReference>
<dbReference type="Gene3D" id="2.40.10.220">
    <property type="entry name" value="predicted glycosyltransferase like domains"/>
    <property type="match status" value="1"/>
</dbReference>
<dbReference type="InterPro" id="IPR009875">
    <property type="entry name" value="PilZ_domain"/>
</dbReference>
<evidence type="ECO:0000313" key="3">
    <source>
        <dbReference type="Proteomes" id="UP001196565"/>
    </source>
</evidence>
<dbReference type="RefSeq" id="WP_219765255.1">
    <property type="nucleotide sequence ID" value="NZ_JAHYBZ010000008.1"/>
</dbReference>
<dbReference type="EMBL" id="JAHYBZ010000008">
    <property type="protein sequence ID" value="MBW6400696.1"/>
    <property type="molecule type" value="Genomic_DNA"/>
</dbReference>
<evidence type="ECO:0000259" key="1">
    <source>
        <dbReference type="Pfam" id="PF07238"/>
    </source>
</evidence>
<accession>A0ABS7AEG1</accession>
<proteinExistence type="predicted"/>
<name>A0ABS7AEG1_9PROT</name>
<keyword evidence="3" id="KW-1185">Reference proteome</keyword>